<feature type="signal peptide" evidence="2">
    <location>
        <begin position="1"/>
        <end position="28"/>
    </location>
</feature>
<accession>A0A9E7HMX5</accession>
<dbReference type="PANTHER" id="PTHR31414:SF15">
    <property type="entry name" value="PLASMA MEMBRANE FUSION PROTEIN"/>
    <property type="match status" value="1"/>
</dbReference>
<keyword evidence="1" id="KW-0472">Membrane</keyword>
<keyword evidence="1" id="KW-1133">Transmembrane helix</keyword>
<keyword evidence="1" id="KW-0812">Transmembrane</keyword>
<gene>
    <name evidence="3" type="ORF">MUK42_36746</name>
</gene>
<feature type="transmembrane region" description="Helical" evidence="1">
    <location>
        <begin position="408"/>
        <end position="430"/>
    </location>
</feature>
<dbReference type="AlphaFoldDB" id="A0A9E7HMX5"/>
<feature type="transmembrane region" description="Helical" evidence="1">
    <location>
        <begin position="112"/>
        <end position="134"/>
    </location>
</feature>
<dbReference type="GO" id="GO:0009506">
    <property type="term" value="C:plasmodesma"/>
    <property type="evidence" value="ECO:0007669"/>
    <property type="project" value="TreeGrafter"/>
</dbReference>
<evidence type="ECO:0000256" key="1">
    <source>
        <dbReference type="SAM" id="Phobius"/>
    </source>
</evidence>
<evidence type="ECO:0000313" key="3">
    <source>
        <dbReference type="EMBL" id="URE32862.1"/>
    </source>
</evidence>
<protein>
    <submittedName>
        <fullName evidence="3">Uncharacterized protein</fullName>
    </submittedName>
</protein>
<dbReference type="InterPro" id="IPR040283">
    <property type="entry name" value="DDB_G0292058-like"/>
</dbReference>
<evidence type="ECO:0000313" key="4">
    <source>
        <dbReference type="Proteomes" id="UP001055439"/>
    </source>
</evidence>
<dbReference type="GO" id="GO:0005886">
    <property type="term" value="C:plasma membrane"/>
    <property type="evidence" value="ECO:0007669"/>
    <property type="project" value="TreeGrafter"/>
</dbReference>
<name>A0A9E7HMX5_9LILI</name>
<dbReference type="EMBL" id="CP097510">
    <property type="protein sequence ID" value="URE32862.1"/>
    <property type="molecule type" value="Genomic_DNA"/>
</dbReference>
<dbReference type="OrthoDB" id="1937321at2759"/>
<evidence type="ECO:0000256" key="2">
    <source>
        <dbReference type="SAM" id="SignalP"/>
    </source>
</evidence>
<proteinExistence type="predicted"/>
<sequence>MSMAFSRLPASLLLSPIVLVLFLPHSICHPSLEIKNTSSSGAGLQDGLVLPRRFVAEVPPPGNLTVDNSSFILAAARTHRKDPLNGFKRYTGGWNISEKHYWASVGFTAAPLFAIALAWLLGFGLAFVGCVVLYKGQGKFHSSTYKTLDYVVGQANFTVDNLRNFSETLAEAKKVKVDQVFLPTNVQGEIGALEAKVNSSANDLASQTSDNSRKISRVLDRVVVADTCVAMSEWVDHPHAHTTLDDILPCVDAATVNESLYRSREVTFQLVSVVNEVIVNISNRDFPPSVPLYYNQSGPPMPTLCNPYTPDLSNRTCISEEVDFNNASQVWKGYICQTAVVSGSEVCTTIGRVTPSIYNQMMADVTVSRGLHYYVPFLAGLEDCSFVRETFTAIHKNNCPGLEQNSKLVYIGLVMVSAALMLSLVFWVIYARERSRRKFNKLFYP</sequence>
<reference evidence="3" key="1">
    <citation type="submission" date="2022-05" db="EMBL/GenBank/DDBJ databases">
        <title>The Musa troglodytarum L. genome provides insights into the mechanism of non-climacteric behaviour and enrichment of carotenoids.</title>
        <authorList>
            <person name="Wang J."/>
        </authorList>
    </citation>
    <scope>NUCLEOTIDE SEQUENCE</scope>
    <source>
        <tissue evidence="3">Leaf</tissue>
    </source>
</reference>
<keyword evidence="2" id="KW-0732">Signal</keyword>
<organism evidence="3 4">
    <name type="scientific">Musa troglodytarum</name>
    <name type="common">fe'i banana</name>
    <dbReference type="NCBI Taxonomy" id="320322"/>
    <lineage>
        <taxon>Eukaryota</taxon>
        <taxon>Viridiplantae</taxon>
        <taxon>Streptophyta</taxon>
        <taxon>Embryophyta</taxon>
        <taxon>Tracheophyta</taxon>
        <taxon>Spermatophyta</taxon>
        <taxon>Magnoliopsida</taxon>
        <taxon>Liliopsida</taxon>
        <taxon>Zingiberales</taxon>
        <taxon>Musaceae</taxon>
        <taxon>Musa</taxon>
    </lineage>
</organism>
<keyword evidence="4" id="KW-1185">Reference proteome</keyword>
<dbReference type="PANTHER" id="PTHR31414">
    <property type="entry name" value="TRANSMEMBRANE PROTEIN DDB_G0292058"/>
    <property type="match status" value="1"/>
</dbReference>
<dbReference type="Proteomes" id="UP001055439">
    <property type="component" value="Chromosome 8"/>
</dbReference>
<feature type="chain" id="PRO_5038717741" evidence="2">
    <location>
        <begin position="29"/>
        <end position="445"/>
    </location>
</feature>